<protein>
    <submittedName>
        <fullName evidence="1">Uncharacterized protein</fullName>
    </submittedName>
</protein>
<accession>A0ABR2YA41</accession>
<reference evidence="1 2" key="1">
    <citation type="submission" date="2024-02" db="EMBL/GenBank/DDBJ databases">
        <title>First draft genome assembly of two strains of Seiridium cardinale.</title>
        <authorList>
            <person name="Emiliani G."/>
            <person name="Scali E."/>
        </authorList>
    </citation>
    <scope>NUCLEOTIDE SEQUENCE [LARGE SCALE GENOMIC DNA]</scope>
    <source>
        <strain evidence="1 2">BM-138-000479</strain>
    </source>
</reference>
<dbReference type="Proteomes" id="UP001465668">
    <property type="component" value="Unassembled WGS sequence"/>
</dbReference>
<evidence type="ECO:0000313" key="1">
    <source>
        <dbReference type="EMBL" id="KAK9783847.1"/>
    </source>
</evidence>
<comment type="caution">
    <text evidence="1">The sequence shown here is derived from an EMBL/GenBank/DDBJ whole genome shotgun (WGS) entry which is preliminary data.</text>
</comment>
<name>A0ABR2YA41_9PEZI</name>
<gene>
    <name evidence="1" type="ORF">SCAR479_00406</name>
</gene>
<sequence length="91" mass="9816">MQEIIAGPGECRTDKIDVGSAPLCLQVRSTGPVDDGFQVVWFSSDDCNPSNIMGHGDETTDDTGNFDIQGYKSWQIWDLTADDAAGIKCTS</sequence>
<keyword evidence="2" id="KW-1185">Reference proteome</keyword>
<organism evidence="1 2">
    <name type="scientific">Seiridium cardinale</name>
    <dbReference type="NCBI Taxonomy" id="138064"/>
    <lineage>
        <taxon>Eukaryota</taxon>
        <taxon>Fungi</taxon>
        <taxon>Dikarya</taxon>
        <taxon>Ascomycota</taxon>
        <taxon>Pezizomycotina</taxon>
        <taxon>Sordariomycetes</taxon>
        <taxon>Xylariomycetidae</taxon>
        <taxon>Amphisphaeriales</taxon>
        <taxon>Sporocadaceae</taxon>
        <taxon>Seiridium</taxon>
    </lineage>
</organism>
<evidence type="ECO:0000313" key="2">
    <source>
        <dbReference type="Proteomes" id="UP001465668"/>
    </source>
</evidence>
<proteinExistence type="predicted"/>
<dbReference type="EMBL" id="JARVKM010000001">
    <property type="protein sequence ID" value="KAK9783847.1"/>
    <property type="molecule type" value="Genomic_DNA"/>
</dbReference>